<accession>A0A094PWC2</accession>
<evidence type="ECO:0000259" key="1">
    <source>
        <dbReference type="Pfam" id="PF07110"/>
    </source>
</evidence>
<protein>
    <submittedName>
        <fullName evidence="2">Unannotated protein</fullName>
    </submittedName>
</protein>
<evidence type="ECO:0000313" key="2">
    <source>
        <dbReference type="EMBL" id="CAB4655920.1"/>
    </source>
</evidence>
<dbReference type="AlphaFoldDB" id="A0A094PWC2"/>
<dbReference type="InterPro" id="IPR011008">
    <property type="entry name" value="Dimeric_a/b-barrel"/>
</dbReference>
<gene>
    <name evidence="3" type="ORF">GM51_14970</name>
    <name evidence="2" type="ORF">UFOPK2237_00778</name>
</gene>
<dbReference type="Pfam" id="PF07110">
    <property type="entry name" value="EthD"/>
    <property type="match status" value="1"/>
</dbReference>
<dbReference type="Gene3D" id="3.30.70.100">
    <property type="match status" value="1"/>
</dbReference>
<dbReference type="SUPFAM" id="SSF54909">
    <property type="entry name" value="Dimeric alpha+beta barrel"/>
    <property type="match status" value="1"/>
</dbReference>
<feature type="domain" description="EthD" evidence="1">
    <location>
        <begin position="12"/>
        <end position="81"/>
    </location>
</feature>
<reference evidence="2" key="2">
    <citation type="submission" date="2020-05" db="EMBL/GenBank/DDBJ databases">
        <authorList>
            <person name="Chiriac C."/>
            <person name="Salcher M."/>
            <person name="Ghai R."/>
            <person name="Kavagutti S V."/>
        </authorList>
    </citation>
    <scope>NUCLEOTIDE SEQUENCE</scope>
</reference>
<proteinExistence type="predicted"/>
<dbReference type="NCBIfam" id="TIGR02118">
    <property type="entry name" value="EthD family reductase"/>
    <property type="match status" value="1"/>
</dbReference>
<dbReference type="GO" id="GO:0016491">
    <property type="term" value="F:oxidoreductase activity"/>
    <property type="evidence" value="ECO:0007669"/>
    <property type="project" value="InterPro"/>
</dbReference>
<reference evidence="3" key="1">
    <citation type="submission" date="2014-06" db="EMBL/GenBank/DDBJ databases">
        <title>Key roles for freshwater Actinobacteria revealed by deep metagenomic sequencing.</title>
        <authorList>
            <person name="Ghai R."/>
            <person name="Mizuno C.M."/>
            <person name="Picazo A."/>
            <person name="Camacho A."/>
            <person name="Rodriguez-Valera F."/>
        </authorList>
    </citation>
    <scope>NUCLEOTIDE SEQUENCE</scope>
</reference>
<name>A0A094PWC2_9ZZZZ</name>
<organism evidence="3">
    <name type="scientific">freshwater metagenome</name>
    <dbReference type="NCBI Taxonomy" id="449393"/>
    <lineage>
        <taxon>unclassified sequences</taxon>
        <taxon>metagenomes</taxon>
        <taxon>ecological metagenomes</taxon>
    </lineage>
</organism>
<dbReference type="EMBL" id="CAEZWI010000092">
    <property type="protein sequence ID" value="CAB4655920.1"/>
    <property type="molecule type" value="Genomic_DNA"/>
</dbReference>
<dbReference type="EMBL" id="JNSL01000114">
    <property type="protein sequence ID" value="KGA15422.1"/>
    <property type="molecule type" value="Genomic_DNA"/>
</dbReference>
<evidence type="ECO:0000313" key="3">
    <source>
        <dbReference type="EMBL" id="KGA15422.1"/>
    </source>
</evidence>
<sequence length="99" mass="11168">MFKAIILLKRGEDMSHDDFKQWWLVDHSKKAATLPGVRKIVFNLADDGSAYDGVSELWFDSKEDFEAAYATEIGKSVAADSLAHLSARERMFVTENDIV</sequence>
<dbReference type="InterPro" id="IPR009799">
    <property type="entry name" value="EthD_dom"/>
</dbReference>